<evidence type="ECO:0000256" key="1">
    <source>
        <dbReference type="SAM" id="MobiDB-lite"/>
    </source>
</evidence>
<accession>A0A8J3NMA3</accession>
<keyword evidence="3" id="KW-1185">Reference proteome</keyword>
<evidence type="ECO:0000313" key="3">
    <source>
        <dbReference type="Proteomes" id="UP000601223"/>
    </source>
</evidence>
<dbReference type="RefSeq" id="WP_203750275.1">
    <property type="nucleotide sequence ID" value="NZ_BONF01000029.1"/>
</dbReference>
<comment type="caution">
    <text evidence="2">The sequence shown here is derived from an EMBL/GenBank/DDBJ whole genome shotgun (WGS) entry which is preliminary data.</text>
</comment>
<gene>
    <name evidence="2" type="ORF">Cba03nite_47840</name>
</gene>
<feature type="region of interest" description="Disordered" evidence="1">
    <location>
        <begin position="61"/>
        <end position="100"/>
    </location>
</feature>
<dbReference type="Proteomes" id="UP000601223">
    <property type="component" value="Unassembled WGS sequence"/>
</dbReference>
<feature type="compositionally biased region" description="Basic and acidic residues" evidence="1">
    <location>
        <begin position="72"/>
        <end position="83"/>
    </location>
</feature>
<name>A0A8J3NMA3_9ACTN</name>
<protein>
    <submittedName>
        <fullName evidence="2">Uncharacterized protein</fullName>
    </submittedName>
</protein>
<dbReference type="AlphaFoldDB" id="A0A8J3NMA3"/>
<evidence type="ECO:0000313" key="2">
    <source>
        <dbReference type="EMBL" id="GIF83435.1"/>
    </source>
</evidence>
<reference evidence="2 3" key="1">
    <citation type="submission" date="2021-01" db="EMBL/GenBank/DDBJ databases">
        <title>Whole genome shotgun sequence of Catellatospora bangladeshensis NBRC 107357.</title>
        <authorList>
            <person name="Komaki H."/>
            <person name="Tamura T."/>
        </authorList>
    </citation>
    <scope>NUCLEOTIDE SEQUENCE [LARGE SCALE GENOMIC DNA]</scope>
    <source>
        <strain evidence="2 3">NBRC 107357</strain>
    </source>
</reference>
<organism evidence="2 3">
    <name type="scientific">Catellatospora bangladeshensis</name>
    <dbReference type="NCBI Taxonomy" id="310355"/>
    <lineage>
        <taxon>Bacteria</taxon>
        <taxon>Bacillati</taxon>
        <taxon>Actinomycetota</taxon>
        <taxon>Actinomycetes</taxon>
        <taxon>Micromonosporales</taxon>
        <taxon>Micromonosporaceae</taxon>
        <taxon>Catellatospora</taxon>
    </lineage>
</organism>
<dbReference type="EMBL" id="BONF01000029">
    <property type="protein sequence ID" value="GIF83435.1"/>
    <property type="molecule type" value="Genomic_DNA"/>
</dbReference>
<sequence length="100" mass="10977">MGQPMFSFGDLLIVGLSALALGALAATLLLSSTVREMRAARRFAVRQRGEAMTLLQLAEQTPGITTGSWDPDQLRRVEQEPRRAAGRPGARHDPRHQRSV</sequence>
<proteinExistence type="predicted"/>